<evidence type="ECO:0000313" key="3">
    <source>
        <dbReference type="Proteomes" id="UP000250266"/>
    </source>
</evidence>
<feature type="non-terminal residue" evidence="2">
    <location>
        <position position="1"/>
    </location>
</feature>
<evidence type="ECO:0000313" key="2">
    <source>
        <dbReference type="EMBL" id="OCK73262.1"/>
    </source>
</evidence>
<dbReference type="Pfam" id="PF13358">
    <property type="entry name" value="DDE_3"/>
    <property type="match status" value="1"/>
</dbReference>
<proteinExistence type="predicted"/>
<keyword evidence="3" id="KW-1185">Reference proteome</keyword>
<name>A0A8E2J8J4_9PEZI</name>
<dbReference type="Gene3D" id="3.30.420.10">
    <property type="entry name" value="Ribonuclease H-like superfamily/Ribonuclease H"/>
    <property type="match status" value="1"/>
</dbReference>
<organism evidence="2 3">
    <name type="scientific">Lepidopterella palustris CBS 459.81</name>
    <dbReference type="NCBI Taxonomy" id="1314670"/>
    <lineage>
        <taxon>Eukaryota</taxon>
        <taxon>Fungi</taxon>
        <taxon>Dikarya</taxon>
        <taxon>Ascomycota</taxon>
        <taxon>Pezizomycotina</taxon>
        <taxon>Dothideomycetes</taxon>
        <taxon>Pleosporomycetidae</taxon>
        <taxon>Mytilinidiales</taxon>
        <taxon>Argynnaceae</taxon>
        <taxon>Lepidopterella</taxon>
    </lineage>
</organism>
<protein>
    <recommendedName>
        <fullName evidence="1">Tc1-like transposase DDE domain-containing protein</fullName>
    </recommendedName>
</protein>
<dbReference type="OrthoDB" id="5410741at2759"/>
<dbReference type="InterPro" id="IPR036397">
    <property type="entry name" value="RNaseH_sf"/>
</dbReference>
<dbReference type="EMBL" id="KV745856">
    <property type="protein sequence ID" value="OCK73262.1"/>
    <property type="molecule type" value="Genomic_DNA"/>
</dbReference>
<dbReference type="InterPro" id="IPR038717">
    <property type="entry name" value="Tc1-like_DDE_dom"/>
</dbReference>
<feature type="domain" description="Tc1-like transposase DDE" evidence="1">
    <location>
        <begin position="22"/>
        <end position="62"/>
    </location>
</feature>
<reference evidence="2 3" key="1">
    <citation type="journal article" date="2016" name="Nat. Commun.">
        <title>Ectomycorrhizal ecology is imprinted in the genome of the dominant symbiotic fungus Cenococcum geophilum.</title>
        <authorList>
            <consortium name="DOE Joint Genome Institute"/>
            <person name="Peter M."/>
            <person name="Kohler A."/>
            <person name="Ohm R.A."/>
            <person name="Kuo A."/>
            <person name="Krutzmann J."/>
            <person name="Morin E."/>
            <person name="Arend M."/>
            <person name="Barry K.W."/>
            <person name="Binder M."/>
            <person name="Choi C."/>
            <person name="Clum A."/>
            <person name="Copeland A."/>
            <person name="Grisel N."/>
            <person name="Haridas S."/>
            <person name="Kipfer T."/>
            <person name="LaButti K."/>
            <person name="Lindquist E."/>
            <person name="Lipzen A."/>
            <person name="Maire R."/>
            <person name="Meier B."/>
            <person name="Mihaltcheva S."/>
            <person name="Molinier V."/>
            <person name="Murat C."/>
            <person name="Poggeler S."/>
            <person name="Quandt C.A."/>
            <person name="Sperisen C."/>
            <person name="Tritt A."/>
            <person name="Tisserant E."/>
            <person name="Crous P.W."/>
            <person name="Henrissat B."/>
            <person name="Nehls U."/>
            <person name="Egli S."/>
            <person name="Spatafora J.W."/>
            <person name="Grigoriev I.V."/>
            <person name="Martin F.M."/>
        </authorList>
    </citation>
    <scope>NUCLEOTIDE SEQUENCE [LARGE SCALE GENOMIC DNA]</scope>
    <source>
        <strain evidence="2 3">CBS 459.81</strain>
    </source>
</reference>
<dbReference type="GO" id="GO:0003676">
    <property type="term" value="F:nucleic acid binding"/>
    <property type="evidence" value="ECO:0007669"/>
    <property type="project" value="InterPro"/>
</dbReference>
<accession>A0A8E2J8J4</accession>
<dbReference type="AlphaFoldDB" id="A0A8E2J8J4"/>
<sequence length="69" mass="8002">EDRDLSHGNCSKNNVCARLKRDADLLILTHPVQSPDLNPIEPIWRIIKQRLRGRKWLTVAQFKADIQAE</sequence>
<dbReference type="Proteomes" id="UP000250266">
    <property type="component" value="Unassembled WGS sequence"/>
</dbReference>
<evidence type="ECO:0000259" key="1">
    <source>
        <dbReference type="Pfam" id="PF13358"/>
    </source>
</evidence>
<gene>
    <name evidence="2" type="ORF">K432DRAFT_313249</name>
</gene>